<sequence>FFTATPNKTLKENPDIFGEIIYRYSYAQGVIDKIVVPIDVVFGYTKKNIREPIDEQEMHKTYITFLKDLIKTYSLSRIIFYTSFVSKSQKNLFRTYLKCFKTLLKNNKEFTCHFIEGSTKQEKRREIMDEFNSNSDNVQVIFSCKTISEGIDCKSCDAVILADPSKSIPANVQKALRCDRINGIKQKGIVGIPIFLNSEDMNTFLTKEDKQEYISQQTNGHLYNYQALLLNMLKNDMDLDILYDYKIDGKEIKNDTEVEPVVTKEKPTNIDPMIGELTQEIESLTEEKHTLEKQPKTPESALEIQNLDATLDTKKQTLEEITHKQHNINQRAPCRVLMNFYDAYTVEYNINEFGKSVQVSLDIQPKNILSTEEVFNELLEMKNQG</sequence>
<dbReference type="PROSITE" id="PS51194">
    <property type="entry name" value="HELICASE_CTER"/>
    <property type="match status" value="1"/>
</dbReference>
<feature type="non-terminal residue" evidence="6">
    <location>
        <position position="385"/>
    </location>
</feature>
<dbReference type="EMBL" id="KY565531">
    <property type="protein sequence ID" value="ARR75038.1"/>
    <property type="molecule type" value="Genomic_DNA"/>
</dbReference>
<dbReference type="SMART" id="SM00490">
    <property type="entry name" value="HELICc"/>
    <property type="match status" value="1"/>
</dbReference>
<keyword evidence="2" id="KW-0347">Helicase</keyword>
<organism evidence="6">
    <name type="scientific">Mimivirus AB-566-O17</name>
    <dbReference type="NCBI Taxonomy" id="1988039"/>
    <lineage>
        <taxon>Viruses</taxon>
        <taxon>Varidnaviria</taxon>
        <taxon>Bamfordvirae</taxon>
        <taxon>Nucleocytoviricota</taxon>
        <taxon>Megaviricetes</taxon>
        <taxon>Imitervirales</taxon>
        <taxon>Mimiviridae</taxon>
        <taxon>Megamimivirinae</taxon>
        <taxon>Mimivirus</taxon>
    </lineage>
</organism>
<dbReference type="InterPro" id="IPR001650">
    <property type="entry name" value="Helicase_C-like"/>
</dbReference>
<keyword evidence="2" id="KW-0378">Hydrolase</keyword>
<keyword evidence="3" id="KW-0067">ATP-binding</keyword>
<evidence type="ECO:0000256" key="3">
    <source>
        <dbReference type="ARBA" id="ARBA00022840"/>
    </source>
</evidence>
<name>A0A1X9VNZ4_9VIRU</name>
<dbReference type="InterPro" id="IPR027417">
    <property type="entry name" value="P-loop_NTPase"/>
</dbReference>
<evidence type="ECO:0000256" key="1">
    <source>
        <dbReference type="ARBA" id="ARBA00022741"/>
    </source>
</evidence>
<keyword evidence="1" id="KW-0547">Nucleotide-binding</keyword>
<gene>
    <name evidence="6" type="ORF">SAGO17_00120</name>
</gene>
<dbReference type="GO" id="GO:0004386">
    <property type="term" value="F:helicase activity"/>
    <property type="evidence" value="ECO:0007669"/>
    <property type="project" value="UniProtKB-KW"/>
</dbReference>
<evidence type="ECO:0000256" key="4">
    <source>
        <dbReference type="SAM" id="Coils"/>
    </source>
</evidence>
<proteinExistence type="predicted"/>
<feature type="non-terminal residue" evidence="6">
    <location>
        <position position="1"/>
    </location>
</feature>
<evidence type="ECO:0000259" key="5">
    <source>
        <dbReference type="PROSITE" id="PS51194"/>
    </source>
</evidence>
<dbReference type="SUPFAM" id="SSF52540">
    <property type="entry name" value="P-loop containing nucleoside triphosphate hydrolases"/>
    <property type="match status" value="1"/>
</dbReference>
<feature type="coiled-coil region" evidence="4">
    <location>
        <begin position="274"/>
        <end position="324"/>
    </location>
</feature>
<reference evidence="6" key="1">
    <citation type="journal article" date="2017" name="ISME J.">
        <title>Genomic exploration of individual giant ocean viruses.</title>
        <authorList>
            <person name="Wilson W.H."/>
            <person name="Gilg I.C."/>
            <person name="Moniruzzaman M."/>
            <person name="Field E.K."/>
            <person name="Koren S."/>
            <person name="LeCleir G.R."/>
            <person name="Martinez Martinez J."/>
            <person name="Poulton N.J."/>
            <person name="Swan B.K."/>
            <person name="Stepanauskas R."/>
            <person name="Wilhelm S.W."/>
        </authorList>
    </citation>
    <scope>NUCLEOTIDE SEQUENCE</scope>
</reference>
<keyword evidence="4" id="KW-0175">Coiled coil</keyword>
<dbReference type="PANTHER" id="PTHR47396">
    <property type="entry name" value="TYPE I RESTRICTION ENZYME ECOKI R PROTEIN"/>
    <property type="match status" value="1"/>
</dbReference>
<dbReference type="PANTHER" id="PTHR47396:SF1">
    <property type="entry name" value="ATP-DEPENDENT HELICASE IRC3-RELATED"/>
    <property type="match status" value="1"/>
</dbReference>
<feature type="domain" description="Helicase C-terminal" evidence="5">
    <location>
        <begin position="68"/>
        <end position="233"/>
    </location>
</feature>
<dbReference type="GO" id="GO:0005524">
    <property type="term" value="F:ATP binding"/>
    <property type="evidence" value="ECO:0007669"/>
    <property type="project" value="UniProtKB-KW"/>
</dbReference>
<dbReference type="InterPro" id="IPR050742">
    <property type="entry name" value="Helicase_Restrict-Modif_Enz"/>
</dbReference>
<evidence type="ECO:0000313" key="6">
    <source>
        <dbReference type="EMBL" id="ARR75038.1"/>
    </source>
</evidence>
<accession>A0A1X9VNZ4</accession>
<evidence type="ECO:0000256" key="2">
    <source>
        <dbReference type="ARBA" id="ARBA00022806"/>
    </source>
</evidence>
<dbReference type="Gene3D" id="3.40.50.300">
    <property type="entry name" value="P-loop containing nucleotide triphosphate hydrolases"/>
    <property type="match status" value="1"/>
</dbReference>
<dbReference type="Pfam" id="PF00271">
    <property type="entry name" value="Helicase_C"/>
    <property type="match status" value="1"/>
</dbReference>
<protein>
    <recommendedName>
        <fullName evidence="5">Helicase C-terminal domain-containing protein</fullName>
    </recommendedName>
</protein>